<dbReference type="Pfam" id="PF23571">
    <property type="entry name" value="GH3_M"/>
    <property type="match status" value="2"/>
</dbReference>
<feature type="domain" description="GH3 middle" evidence="3">
    <location>
        <begin position="366"/>
        <end position="421"/>
    </location>
</feature>
<keyword evidence="2" id="KW-0436">Ligase</keyword>
<evidence type="ECO:0000259" key="3">
    <source>
        <dbReference type="Pfam" id="PF23571"/>
    </source>
</evidence>
<dbReference type="GO" id="GO:0005737">
    <property type="term" value="C:cytoplasm"/>
    <property type="evidence" value="ECO:0007669"/>
    <property type="project" value="TreeGrafter"/>
</dbReference>
<protein>
    <submittedName>
        <fullName evidence="5">Indole-3-acetic acid-amido synthetase</fullName>
    </submittedName>
</protein>
<evidence type="ECO:0000256" key="1">
    <source>
        <dbReference type="ARBA" id="ARBA00008068"/>
    </source>
</evidence>
<keyword evidence="6" id="KW-1185">Reference proteome</keyword>
<sequence length="750" mass="83630">MPVEGAPAMAAADADDHDIVEWFEAAAETAGAVQSQTLRRIIESNLGSEYLRRWLGGDVRVHDLSPAELESLFTSAVPLASHADIEPYIQRIAHGDASPILTQQPITMLSLSSGTTDGRPKYVPFTRFSSQSTLRIFRLAAAYRSRVFPIRSGGRILEFIYSSKQFQTKGGLMAGTATTHYFASEEFETKQRTTKCFTCSPFEVISAGDYEQSTYCHLLFGLLFHNEVEFVASTFAYSTVQALTAFEDLWEELCEDIRQGTLTSKITLPTMRRAVLEHLMPNPSLASKIERECEELRSSGWCGLIPQMWPNAKYIYSIMTGSMQPYLRKLRHYAGEVPLVCAEYGSTESWIGVNLEPLNPPERVAFTVIPTFSYFEFIPLCKQQKQESSTLVTADDFEEGQPVPLCKVSVGQQYEIVLTTFTESSLLHHGAPSWCSRYTVPPNSSLNSSWHPKLSACPLRYPIQSITAEGCLNPLFDLGSFHIASGTAWASNAHTVLLLRPTMMCGQSLDTITIHCPPWVPTAVSQQPRCPNKYDDKNATSDEPTALVLCHGVCPLILYVGPPSHPRKLCFLLSRYRLGDVVEVAGFYKGAPQLTFVCRRKLILTVNIDKNTERDLQLAVEKGSGLLSRTKAELVDFTSHAHVAHHPGHYIIYWEIKGEVEEGVLRECCREMDAAFVDQGYVVSRKTSSIGPLELRIVETGTFRKIMEHFIGNGTAMSQFKTPRCTANQVLLSILDCCTVKRFWSTAYAP</sequence>
<gene>
    <name evidence="5" type="ORF">MUK42_08420</name>
</gene>
<dbReference type="PANTHER" id="PTHR31901:SF48">
    <property type="entry name" value="INDOLE-3-ACETIC ACID-AMIDO SYNTHETASE GH3.10"/>
    <property type="match status" value="1"/>
</dbReference>
<dbReference type="InterPro" id="IPR004993">
    <property type="entry name" value="GH3"/>
</dbReference>
<dbReference type="OrthoDB" id="10004661at2759"/>
<proteinExistence type="inferred from homology"/>
<feature type="domain" description="GH3 C-terminal" evidence="4">
    <location>
        <begin position="615"/>
        <end position="729"/>
    </location>
</feature>
<evidence type="ECO:0000313" key="6">
    <source>
        <dbReference type="Proteomes" id="UP001055439"/>
    </source>
</evidence>
<dbReference type="Proteomes" id="UP001055439">
    <property type="component" value="Chromosome 1"/>
</dbReference>
<evidence type="ECO:0000256" key="2">
    <source>
        <dbReference type="ARBA" id="ARBA00022598"/>
    </source>
</evidence>
<comment type="similarity">
    <text evidence="1">Belongs to the IAA-amido conjugating enzyme family.</text>
</comment>
<evidence type="ECO:0000313" key="5">
    <source>
        <dbReference type="EMBL" id="URD74525.1"/>
    </source>
</evidence>
<reference evidence="5" key="1">
    <citation type="submission" date="2022-05" db="EMBL/GenBank/DDBJ databases">
        <title>The Musa troglodytarum L. genome provides insights into the mechanism of non-climacteric behaviour and enrichment of carotenoids.</title>
        <authorList>
            <person name="Wang J."/>
        </authorList>
    </citation>
    <scope>NUCLEOTIDE SEQUENCE</scope>
    <source>
        <tissue evidence="5">Leaf</tissue>
    </source>
</reference>
<dbReference type="Pfam" id="PF23572">
    <property type="entry name" value="GH3_C"/>
    <property type="match status" value="1"/>
</dbReference>
<dbReference type="InterPro" id="IPR055378">
    <property type="entry name" value="GH3_C"/>
</dbReference>
<dbReference type="Pfam" id="PF03321">
    <property type="entry name" value="GH3"/>
    <property type="match status" value="1"/>
</dbReference>
<feature type="domain" description="GH3 middle" evidence="3">
    <location>
        <begin position="573"/>
        <end position="599"/>
    </location>
</feature>
<dbReference type="GO" id="GO:0016881">
    <property type="term" value="F:acid-amino acid ligase activity"/>
    <property type="evidence" value="ECO:0007669"/>
    <property type="project" value="TreeGrafter"/>
</dbReference>
<dbReference type="EMBL" id="CP097502">
    <property type="protein sequence ID" value="URD74525.1"/>
    <property type="molecule type" value="Genomic_DNA"/>
</dbReference>
<dbReference type="InterPro" id="IPR055377">
    <property type="entry name" value="GH3_M"/>
</dbReference>
<dbReference type="PANTHER" id="PTHR31901">
    <property type="entry name" value="GH3 DOMAIN-CONTAINING PROTEIN"/>
    <property type="match status" value="1"/>
</dbReference>
<dbReference type="AlphaFoldDB" id="A0A9E7ECT0"/>
<evidence type="ECO:0000259" key="4">
    <source>
        <dbReference type="Pfam" id="PF23572"/>
    </source>
</evidence>
<organism evidence="5 6">
    <name type="scientific">Musa troglodytarum</name>
    <name type="common">fe'i banana</name>
    <dbReference type="NCBI Taxonomy" id="320322"/>
    <lineage>
        <taxon>Eukaryota</taxon>
        <taxon>Viridiplantae</taxon>
        <taxon>Streptophyta</taxon>
        <taxon>Embryophyta</taxon>
        <taxon>Tracheophyta</taxon>
        <taxon>Spermatophyta</taxon>
        <taxon>Magnoliopsida</taxon>
        <taxon>Liliopsida</taxon>
        <taxon>Zingiberales</taxon>
        <taxon>Musaceae</taxon>
        <taxon>Musa</taxon>
    </lineage>
</organism>
<accession>A0A9E7ECT0</accession>
<name>A0A9E7ECT0_9LILI</name>